<dbReference type="Proteomes" id="UP000314294">
    <property type="component" value="Unassembled WGS sequence"/>
</dbReference>
<evidence type="ECO:0000256" key="1">
    <source>
        <dbReference type="ARBA" id="ARBA00022603"/>
    </source>
</evidence>
<dbReference type="GO" id="GO:0032259">
    <property type="term" value="P:methylation"/>
    <property type="evidence" value="ECO:0007669"/>
    <property type="project" value="UniProtKB-KW"/>
</dbReference>
<feature type="region of interest" description="Disordered" evidence="5">
    <location>
        <begin position="61"/>
        <end position="80"/>
    </location>
</feature>
<feature type="compositionally biased region" description="Basic and acidic residues" evidence="5">
    <location>
        <begin position="65"/>
        <end position="75"/>
    </location>
</feature>
<organism evidence="6 7">
    <name type="scientific">Liparis tanakae</name>
    <name type="common">Tanaka's snailfish</name>
    <dbReference type="NCBI Taxonomy" id="230148"/>
    <lineage>
        <taxon>Eukaryota</taxon>
        <taxon>Metazoa</taxon>
        <taxon>Chordata</taxon>
        <taxon>Craniata</taxon>
        <taxon>Vertebrata</taxon>
        <taxon>Euteleostomi</taxon>
        <taxon>Actinopterygii</taxon>
        <taxon>Neopterygii</taxon>
        <taxon>Teleostei</taxon>
        <taxon>Neoteleostei</taxon>
        <taxon>Acanthomorphata</taxon>
        <taxon>Eupercaria</taxon>
        <taxon>Perciformes</taxon>
        <taxon>Cottioidei</taxon>
        <taxon>Cottales</taxon>
        <taxon>Liparidae</taxon>
        <taxon>Liparis</taxon>
    </lineage>
</organism>
<evidence type="ECO:0000256" key="5">
    <source>
        <dbReference type="SAM" id="MobiDB-lite"/>
    </source>
</evidence>
<gene>
    <name evidence="6" type="ORF">EYF80_006905</name>
</gene>
<proteinExistence type="predicted"/>
<dbReference type="InterPro" id="IPR017985">
    <property type="entry name" value="MeTrfase_CN4_CS"/>
</dbReference>
<name>A0A4Z2IZT6_9TELE</name>
<keyword evidence="1" id="KW-0489">Methyltransferase</keyword>
<protein>
    <submittedName>
        <fullName evidence="6">Uncharacterized protein</fullName>
    </submittedName>
</protein>
<keyword evidence="3" id="KW-0949">S-adenosyl-L-methionine</keyword>
<sequence length="223" mass="24928">MARADEARGHTDSVLLLNRLRLRPCIVAALTSPPYWDKQRFGHGVSGGLVLLVDVAVDRKTRRGHPADQSERRSQEVTGPSVLWQSEGRPQLTQLVRQQPRHGPALLIRHTGVWQMADTNPHVVEALPAAYVRQVCEDERRVGLIQNGNWQRQPLPGRQRRERDAITENGVGYVRDMLAGAFPPVSQRTEERTYGGSLGGRLMQQHCMQIAHAENEDSLSADG</sequence>
<dbReference type="AlphaFoldDB" id="A0A4Z2IZT6"/>
<keyword evidence="7" id="KW-1185">Reference proteome</keyword>
<dbReference type="EMBL" id="SRLO01000036">
    <property type="protein sequence ID" value="TNN82948.1"/>
    <property type="molecule type" value="Genomic_DNA"/>
</dbReference>
<reference evidence="6 7" key="1">
    <citation type="submission" date="2019-03" db="EMBL/GenBank/DDBJ databases">
        <title>First draft genome of Liparis tanakae, snailfish: a comprehensive survey of snailfish specific genes.</title>
        <authorList>
            <person name="Kim W."/>
            <person name="Song I."/>
            <person name="Jeong J.-H."/>
            <person name="Kim D."/>
            <person name="Kim S."/>
            <person name="Ryu S."/>
            <person name="Song J.Y."/>
            <person name="Lee S.K."/>
        </authorList>
    </citation>
    <scope>NUCLEOTIDE SEQUENCE [LARGE SCALE GENOMIC DNA]</scope>
    <source>
        <tissue evidence="6">Muscle</tissue>
    </source>
</reference>
<comment type="caution">
    <text evidence="6">The sequence shown here is derived from an EMBL/GenBank/DDBJ whole genome shotgun (WGS) entry which is preliminary data.</text>
</comment>
<dbReference type="GO" id="GO:0003677">
    <property type="term" value="F:DNA binding"/>
    <property type="evidence" value="ECO:0007669"/>
    <property type="project" value="InterPro"/>
</dbReference>
<evidence type="ECO:0000256" key="2">
    <source>
        <dbReference type="ARBA" id="ARBA00022679"/>
    </source>
</evidence>
<evidence type="ECO:0000256" key="3">
    <source>
        <dbReference type="ARBA" id="ARBA00022691"/>
    </source>
</evidence>
<dbReference type="GO" id="GO:0015667">
    <property type="term" value="F:site-specific DNA-methyltransferase (cytosine-N4-specific) activity"/>
    <property type="evidence" value="ECO:0007669"/>
    <property type="project" value="InterPro"/>
</dbReference>
<evidence type="ECO:0000256" key="4">
    <source>
        <dbReference type="ARBA" id="ARBA00022747"/>
    </source>
</evidence>
<keyword evidence="2" id="KW-0808">Transferase</keyword>
<evidence type="ECO:0000313" key="6">
    <source>
        <dbReference type="EMBL" id="TNN82948.1"/>
    </source>
</evidence>
<keyword evidence="4" id="KW-0680">Restriction system</keyword>
<dbReference type="GO" id="GO:0009307">
    <property type="term" value="P:DNA restriction-modification system"/>
    <property type="evidence" value="ECO:0007669"/>
    <property type="project" value="UniProtKB-KW"/>
</dbReference>
<evidence type="ECO:0000313" key="7">
    <source>
        <dbReference type="Proteomes" id="UP000314294"/>
    </source>
</evidence>
<dbReference type="PROSITE" id="PS00093">
    <property type="entry name" value="N4_MTASE"/>
    <property type="match status" value="1"/>
</dbReference>
<accession>A0A4Z2IZT6</accession>